<reference evidence="1" key="1">
    <citation type="journal article" date="2014" name="Front. Microbiol.">
        <title>High frequency of phylogenetically diverse reductive dehalogenase-homologous genes in deep subseafloor sedimentary metagenomes.</title>
        <authorList>
            <person name="Kawai M."/>
            <person name="Futagami T."/>
            <person name="Toyoda A."/>
            <person name="Takaki Y."/>
            <person name="Nishi S."/>
            <person name="Hori S."/>
            <person name="Arai W."/>
            <person name="Tsubouchi T."/>
            <person name="Morono Y."/>
            <person name="Uchiyama I."/>
            <person name="Ito T."/>
            <person name="Fujiyama A."/>
            <person name="Inagaki F."/>
            <person name="Takami H."/>
        </authorList>
    </citation>
    <scope>NUCLEOTIDE SEQUENCE</scope>
    <source>
        <strain evidence="1">Expedition CK06-06</strain>
    </source>
</reference>
<feature type="non-terminal residue" evidence="1">
    <location>
        <position position="1"/>
    </location>
</feature>
<organism evidence="1">
    <name type="scientific">marine sediment metagenome</name>
    <dbReference type="NCBI Taxonomy" id="412755"/>
    <lineage>
        <taxon>unclassified sequences</taxon>
        <taxon>metagenomes</taxon>
        <taxon>ecological metagenomes</taxon>
    </lineage>
</organism>
<accession>X0TP17</accession>
<comment type="caution">
    <text evidence="1">The sequence shown here is derived from an EMBL/GenBank/DDBJ whole genome shotgun (WGS) entry which is preliminary data.</text>
</comment>
<protein>
    <submittedName>
        <fullName evidence="1">Uncharacterized protein</fullName>
    </submittedName>
</protein>
<evidence type="ECO:0000313" key="1">
    <source>
        <dbReference type="EMBL" id="GAF77870.1"/>
    </source>
</evidence>
<dbReference type="AlphaFoldDB" id="X0TP17"/>
<dbReference type="EMBL" id="BARS01008374">
    <property type="protein sequence ID" value="GAF77870.1"/>
    <property type="molecule type" value="Genomic_DNA"/>
</dbReference>
<gene>
    <name evidence="1" type="ORF">S01H1_15978</name>
</gene>
<feature type="non-terminal residue" evidence="1">
    <location>
        <position position="371"/>
    </location>
</feature>
<name>X0TP17_9ZZZZ</name>
<proteinExistence type="predicted"/>
<sequence length="371" mass="41445">NNRLSQTASRSSWTGWKRNDPTTYLVKDLGVGFVGTAFEYHFIFEYTALEAGDADSRVINWVLTFNNHPTDATDFPRTVIWTQQIGADDTQFDFNVVASSDGDPNPKDSTVLAVGTTYYCKFIRNNAGKTCTVEIYDAPAMGGGDLVDTITVTCDEFTETLRYVYCPRSGQGAADPNDWSTGYVENLDFLVQYDASEELLGEFIAQHADSKDLLGEFIVRHSDSEELPAEFIVQHDGSEELPAEFEVGQGSVELLGEFIIPHEGDEELLGEFISQQEGDEELLGEFVAQRDASEELLGKFHIRQWRESLPGKFIVQRDGDEELLGEFSIRRDASEELLAEFDVGQDSVELLGEFIVQRDGYKELPAEFEAG</sequence>